<name>A0A0G0N9W4_9BACT</name>
<organism evidence="1 2">
    <name type="scientific">Candidatus Wolfebacteria bacterium GW2011_GWC2_39_22</name>
    <dbReference type="NCBI Taxonomy" id="1619013"/>
    <lineage>
        <taxon>Bacteria</taxon>
        <taxon>Candidatus Wolfeibacteriota</taxon>
    </lineage>
</organism>
<dbReference type="STRING" id="1619013.UT41_C0002G0017"/>
<dbReference type="EMBL" id="LBWR01000002">
    <property type="protein sequence ID" value="KKR12243.1"/>
    <property type="molecule type" value="Genomic_DNA"/>
</dbReference>
<evidence type="ECO:0000313" key="1">
    <source>
        <dbReference type="EMBL" id="KKR12243.1"/>
    </source>
</evidence>
<proteinExistence type="predicted"/>
<dbReference type="Proteomes" id="UP000034665">
    <property type="component" value="Unassembled WGS sequence"/>
</dbReference>
<protein>
    <submittedName>
        <fullName evidence="1">Uncharacterized protein</fullName>
    </submittedName>
</protein>
<evidence type="ECO:0000313" key="2">
    <source>
        <dbReference type="Proteomes" id="UP000034665"/>
    </source>
</evidence>
<accession>A0A0G0N9W4</accession>
<comment type="caution">
    <text evidence="1">The sequence shown here is derived from an EMBL/GenBank/DDBJ whole genome shotgun (WGS) entry which is preliminary data.</text>
</comment>
<sequence>MAILDPDHLQCNKESVVQLITPNLKLEATMAKEFKFPGQQRMSGTNPVCACCNVVITPAQKRCERGGHLVHGTATEGCAAAFDRTMEARERIDKAFSGMPADFFSEGDLRSRLNVACTVQSAQGILMDFVALLSEQRERLMKVAEVAFRDACRLVKEVGRMLRVEGRVAAYNL</sequence>
<reference evidence="1 2" key="1">
    <citation type="journal article" date="2015" name="Nature">
        <title>rRNA introns, odd ribosomes, and small enigmatic genomes across a large radiation of phyla.</title>
        <authorList>
            <person name="Brown C.T."/>
            <person name="Hug L.A."/>
            <person name="Thomas B.C."/>
            <person name="Sharon I."/>
            <person name="Castelle C.J."/>
            <person name="Singh A."/>
            <person name="Wilkins M.J."/>
            <person name="Williams K.H."/>
            <person name="Banfield J.F."/>
        </authorList>
    </citation>
    <scope>NUCLEOTIDE SEQUENCE [LARGE SCALE GENOMIC DNA]</scope>
</reference>
<gene>
    <name evidence="1" type="ORF">UT41_C0002G0017</name>
</gene>
<dbReference type="AlphaFoldDB" id="A0A0G0N9W4"/>